<accession>A0A915DKH2</accession>
<dbReference type="WBParaSite" id="jg21009">
    <property type="protein sequence ID" value="jg21009"/>
    <property type="gene ID" value="jg21009"/>
</dbReference>
<feature type="signal peptide" evidence="1">
    <location>
        <begin position="1"/>
        <end position="21"/>
    </location>
</feature>
<protein>
    <submittedName>
        <fullName evidence="4">B30.2/SPRY domain-containing protein</fullName>
    </submittedName>
</protein>
<dbReference type="InterPro" id="IPR013320">
    <property type="entry name" value="ConA-like_dom_sf"/>
</dbReference>
<feature type="chain" id="PRO_5037525235" evidence="1">
    <location>
        <begin position="22"/>
        <end position="72"/>
    </location>
</feature>
<dbReference type="SUPFAM" id="SSF49899">
    <property type="entry name" value="Concanavalin A-like lectins/glucanases"/>
    <property type="match status" value="1"/>
</dbReference>
<evidence type="ECO:0000259" key="2">
    <source>
        <dbReference type="PROSITE" id="PS50188"/>
    </source>
</evidence>
<dbReference type="AlphaFoldDB" id="A0A915DKH2"/>
<reference evidence="4" key="1">
    <citation type="submission" date="2022-11" db="UniProtKB">
        <authorList>
            <consortium name="WormBaseParasite"/>
        </authorList>
    </citation>
    <scope>IDENTIFICATION</scope>
</reference>
<feature type="domain" description="B30.2/SPRY" evidence="2">
    <location>
        <begin position="1"/>
        <end position="72"/>
    </location>
</feature>
<dbReference type="InterPro" id="IPR043136">
    <property type="entry name" value="B30.2/SPRY_sf"/>
</dbReference>
<name>A0A915DKH2_9BILA</name>
<sequence length="72" mass="8158">MFKFARLHITVMMALFGNCNVGLPYGPKFQTGDVIGCAVDNTNQRVFYTHNGKRIPGVAFDNFLNEEAYIRQ</sequence>
<dbReference type="Pfam" id="PF00622">
    <property type="entry name" value="SPRY"/>
    <property type="match status" value="1"/>
</dbReference>
<keyword evidence="3" id="KW-1185">Reference proteome</keyword>
<evidence type="ECO:0000256" key="1">
    <source>
        <dbReference type="SAM" id="SignalP"/>
    </source>
</evidence>
<evidence type="ECO:0000313" key="4">
    <source>
        <dbReference type="WBParaSite" id="jg21009"/>
    </source>
</evidence>
<dbReference type="InterPro" id="IPR001870">
    <property type="entry name" value="B30.2/SPRY"/>
</dbReference>
<dbReference type="Gene3D" id="2.60.120.920">
    <property type="match status" value="1"/>
</dbReference>
<proteinExistence type="predicted"/>
<dbReference type="Proteomes" id="UP000887574">
    <property type="component" value="Unplaced"/>
</dbReference>
<keyword evidence="1" id="KW-0732">Signal</keyword>
<dbReference type="InterPro" id="IPR003877">
    <property type="entry name" value="SPRY_dom"/>
</dbReference>
<organism evidence="3 4">
    <name type="scientific">Ditylenchus dipsaci</name>
    <dbReference type="NCBI Taxonomy" id="166011"/>
    <lineage>
        <taxon>Eukaryota</taxon>
        <taxon>Metazoa</taxon>
        <taxon>Ecdysozoa</taxon>
        <taxon>Nematoda</taxon>
        <taxon>Chromadorea</taxon>
        <taxon>Rhabditida</taxon>
        <taxon>Tylenchina</taxon>
        <taxon>Tylenchomorpha</taxon>
        <taxon>Sphaerularioidea</taxon>
        <taxon>Anguinidae</taxon>
        <taxon>Anguininae</taxon>
        <taxon>Ditylenchus</taxon>
    </lineage>
</organism>
<evidence type="ECO:0000313" key="3">
    <source>
        <dbReference type="Proteomes" id="UP000887574"/>
    </source>
</evidence>
<dbReference type="PROSITE" id="PS50188">
    <property type="entry name" value="B302_SPRY"/>
    <property type="match status" value="1"/>
</dbReference>